<accession>A0ABW2XR14</accession>
<keyword evidence="2" id="KW-1185">Reference proteome</keyword>
<comment type="caution">
    <text evidence="1">The sequence shown here is derived from an EMBL/GenBank/DDBJ whole genome shotgun (WGS) entry which is preliminary data.</text>
</comment>
<gene>
    <name evidence="1" type="ORF">ACFQZM_25210</name>
</gene>
<organism evidence="1 2">
    <name type="scientific">Actinomadura fibrosa</name>
    <dbReference type="NCBI Taxonomy" id="111802"/>
    <lineage>
        <taxon>Bacteria</taxon>
        <taxon>Bacillati</taxon>
        <taxon>Actinomycetota</taxon>
        <taxon>Actinomycetes</taxon>
        <taxon>Streptosporangiales</taxon>
        <taxon>Thermomonosporaceae</taxon>
        <taxon>Actinomadura</taxon>
    </lineage>
</organism>
<dbReference type="RefSeq" id="WP_131763640.1">
    <property type="nucleotide sequence ID" value="NZ_CAACUY010000371.1"/>
</dbReference>
<dbReference type="Proteomes" id="UP001597063">
    <property type="component" value="Unassembled WGS sequence"/>
</dbReference>
<name>A0ABW2XR14_9ACTN</name>
<dbReference type="Gene3D" id="3.10.450.40">
    <property type="match status" value="1"/>
</dbReference>
<protein>
    <submittedName>
        <fullName evidence="1">Uncharacterized protein</fullName>
    </submittedName>
</protein>
<evidence type="ECO:0000313" key="2">
    <source>
        <dbReference type="Proteomes" id="UP001597063"/>
    </source>
</evidence>
<dbReference type="SUPFAM" id="SSF160719">
    <property type="entry name" value="gpW/gp25-like"/>
    <property type="match status" value="1"/>
</dbReference>
<evidence type="ECO:0000313" key="1">
    <source>
        <dbReference type="EMBL" id="MFD0687818.1"/>
    </source>
</evidence>
<proteinExistence type="predicted"/>
<sequence>MTTPFGGSFGRGLLLDDGDLVLDGGRLREVEGGANLSQALTLRVLTPFGSDPFDTGYGLDIGAAFTRPNTVTGVKQLVQLNLVRTLGADPRVRDIRRVVFADDPELTAADPALAAAAEDARRRRVLTALVDLDTVAGDPLTMTLDVGV</sequence>
<reference evidence="2" key="1">
    <citation type="journal article" date="2019" name="Int. J. Syst. Evol. Microbiol.">
        <title>The Global Catalogue of Microorganisms (GCM) 10K type strain sequencing project: providing services to taxonomists for standard genome sequencing and annotation.</title>
        <authorList>
            <consortium name="The Broad Institute Genomics Platform"/>
            <consortium name="The Broad Institute Genome Sequencing Center for Infectious Disease"/>
            <person name="Wu L."/>
            <person name="Ma J."/>
        </authorList>
    </citation>
    <scope>NUCLEOTIDE SEQUENCE [LARGE SCALE GENOMIC DNA]</scope>
    <source>
        <strain evidence="2">JCM 9371</strain>
    </source>
</reference>
<dbReference type="EMBL" id="JBHTGP010000013">
    <property type="protein sequence ID" value="MFD0687818.1"/>
    <property type="molecule type" value="Genomic_DNA"/>
</dbReference>